<name>A0AAV9IU35_CYACA</name>
<evidence type="ECO:0000313" key="5">
    <source>
        <dbReference type="Proteomes" id="UP001301350"/>
    </source>
</evidence>
<accession>A0AAV9IU35</accession>
<dbReference type="Proteomes" id="UP001301350">
    <property type="component" value="Unassembled WGS sequence"/>
</dbReference>
<dbReference type="CDD" id="cd00609">
    <property type="entry name" value="AAT_like"/>
    <property type="match status" value="1"/>
</dbReference>
<dbReference type="GO" id="GO:0030170">
    <property type="term" value="F:pyridoxal phosphate binding"/>
    <property type="evidence" value="ECO:0007669"/>
    <property type="project" value="InterPro"/>
</dbReference>
<dbReference type="InterPro" id="IPR015421">
    <property type="entry name" value="PyrdxlP-dep_Trfase_major"/>
</dbReference>
<dbReference type="EMBL" id="JANCYW010000006">
    <property type="protein sequence ID" value="KAK4535798.1"/>
    <property type="molecule type" value="Genomic_DNA"/>
</dbReference>
<dbReference type="GO" id="GO:0008483">
    <property type="term" value="F:transaminase activity"/>
    <property type="evidence" value="ECO:0007669"/>
    <property type="project" value="TreeGrafter"/>
</dbReference>
<dbReference type="Pfam" id="PF00155">
    <property type="entry name" value="Aminotran_1_2"/>
    <property type="match status" value="1"/>
</dbReference>
<dbReference type="InterPro" id="IPR004839">
    <property type="entry name" value="Aminotransferase_I/II_large"/>
</dbReference>
<dbReference type="Gene3D" id="3.40.640.10">
    <property type="entry name" value="Type I PLP-dependent aspartate aminotransferase-like (Major domain)"/>
    <property type="match status" value="1"/>
</dbReference>
<dbReference type="InterPro" id="IPR050478">
    <property type="entry name" value="Ethylene_sulfur-biosynth"/>
</dbReference>
<keyword evidence="5" id="KW-1185">Reference proteome</keyword>
<dbReference type="PANTHER" id="PTHR43795">
    <property type="entry name" value="BIFUNCTIONAL ASPARTATE AMINOTRANSFERASE AND GLUTAMATE/ASPARTATE-PREPHENATE AMINOTRANSFERASE-RELATED"/>
    <property type="match status" value="1"/>
</dbReference>
<sequence length="454" mass="50642">MRGEMNPLSDTSRLSLSRRGRQLAERAPPKAVEKSLAVLPDRYDREKNPDGYISLLVAENTISADRVLKQFQRERSDVLPSRLSLLYDQPQGERRLRQAIARLFQRHVFAASGGGPRGAANPDNYACASGAGAILDMMFLTLCDDGDGVIIPAPYYPGFDMDLTCRANCVPVPAPLPPSENYRLTEEVLNAAEADCRDRGVRLRALLLSHPGNPLGQLLSRDELQLAVRWARQRSLHLICDEAYALSVFPRHRHAFVSMGDVLADTGFGTDVHLVWTFSKDFCMSGMRCGVLFTENPALIQALRWQCYFSSPSRDTQGALTRLLTDEAWLSSFLHDNALALQGAFGAAERAIRDAFGEHRVRWFASQAGFFIWIGLQAFMGRDGQPGKPTWDEEQELFDLLLERARVIVYPGGICHASEPGWYRCCFTAVPDEDTLRTAFQRVAGVLKETGRMS</sequence>
<dbReference type="GO" id="GO:0006520">
    <property type="term" value="P:amino acid metabolic process"/>
    <property type="evidence" value="ECO:0007669"/>
    <property type="project" value="TreeGrafter"/>
</dbReference>
<evidence type="ECO:0000259" key="3">
    <source>
        <dbReference type="Pfam" id="PF00155"/>
    </source>
</evidence>
<dbReference type="InterPro" id="IPR015422">
    <property type="entry name" value="PyrdxlP-dep_Trfase_small"/>
</dbReference>
<dbReference type="PRINTS" id="PR00753">
    <property type="entry name" value="ACCSYNTHASE"/>
</dbReference>
<evidence type="ECO:0000256" key="1">
    <source>
        <dbReference type="ARBA" id="ARBA00022898"/>
    </source>
</evidence>
<organism evidence="4 5">
    <name type="scientific">Cyanidium caldarium</name>
    <name type="common">Red alga</name>
    <dbReference type="NCBI Taxonomy" id="2771"/>
    <lineage>
        <taxon>Eukaryota</taxon>
        <taxon>Rhodophyta</taxon>
        <taxon>Bangiophyceae</taxon>
        <taxon>Cyanidiales</taxon>
        <taxon>Cyanidiaceae</taxon>
        <taxon>Cyanidium</taxon>
    </lineage>
</organism>
<evidence type="ECO:0000256" key="2">
    <source>
        <dbReference type="SAM" id="MobiDB-lite"/>
    </source>
</evidence>
<gene>
    <name evidence="4" type="ORF">CDCA_CDCA06G1823</name>
</gene>
<dbReference type="InterPro" id="IPR015424">
    <property type="entry name" value="PyrdxlP-dep_Trfase"/>
</dbReference>
<dbReference type="Gene3D" id="3.90.1150.10">
    <property type="entry name" value="Aspartate Aminotransferase, domain 1"/>
    <property type="match status" value="1"/>
</dbReference>
<dbReference type="PANTHER" id="PTHR43795:SF39">
    <property type="entry name" value="AMINOTRANSFERASE CLASS I_CLASSII DOMAIN-CONTAINING PROTEIN"/>
    <property type="match status" value="1"/>
</dbReference>
<keyword evidence="1" id="KW-0663">Pyridoxal phosphate</keyword>
<evidence type="ECO:0000313" key="4">
    <source>
        <dbReference type="EMBL" id="KAK4535798.1"/>
    </source>
</evidence>
<reference evidence="4 5" key="1">
    <citation type="submission" date="2022-07" db="EMBL/GenBank/DDBJ databases">
        <title>Genome-wide signatures of adaptation to extreme environments.</title>
        <authorList>
            <person name="Cho C.H."/>
            <person name="Yoon H.S."/>
        </authorList>
    </citation>
    <scope>NUCLEOTIDE SEQUENCE [LARGE SCALE GENOMIC DNA]</scope>
    <source>
        <strain evidence="4 5">DBV 063 E5</strain>
    </source>
</reference>
<feature type="region of interest" description="Disordered" evidence="2">
    <location>
        <begin position="1"/>
        <end position="29"/>
    </location>
</feature>
<proteinExistence type="predicted"/>
<dbReference type="AlphaFoldDB" id="A0AAV9IU35"/>
<comment type="caution">
    <text evidence="4">The sequence shown here is derived from an EMBL/GenBank/DDBJ whole genome shotgun (WGS) entry which is preliminary data.</text>
</comment>
<protein>
    <recommendedName>
        <fullName evidence="3">Aminotransferase class I/classII large domain-containing protein</fullName>
    </recommendedName>
</protein>
<feature type="domain" description="Aminotransferase class I/classII large" evidence="3">
    <location>
        <begin position="64"/>
        <end position="442"/>
    </location>
</feature>
<dbReference type="SUPFAM" id="SSF53383">
    <property type="entry name" value="PLP-dependent transferases"/>
    <property type="match status" value="1"/>
</dbReference>